<reference evidence="8 9" key="1">
    <citation type="journal article" date="2015" name="Fungal Genet. Biol.">
        <title>Evolution of novel wood decay mechanisms in Agaricales revealed by the genome sequences of Fistulina hepatica and Cylindrobasidium torrendii.</title>
        <authorList>
            <person name="Floudas D."/>
            <person name="Held B.W."/>
            <person name="Riley R."/>
            <person name="Nagy L.G."/>
            <person name="Koehler G."/>
            <person name="Ransdell A.S."/>
            <person name="Younus H."/>
            <person name="Chow J."/>
            <person name="Chiniquy J."/>
            <person name="Lipzen A."/>
            <person name="Tritt A."/>
            <person name="Sun H."/>
            <person name="Haridas S."/>
            <person name="LaButti K."/>
            <person name="Ohm R.A."/>
            <person name="Kues U."/>
            <person name="Blanchette R.A."/>
            <person name="Grigoriev I.V."/>
            <person name="Minto R.E."/>
            <person name="Hibbett D.S."/>
        </authorList>
    </citation>
    <scope>NUCLEOTIDE SEQUENCE [LARGE SCALE GENOMIC DNA]</scope>
    <source>
        <strain evidence="8 9">ATCC 64428</strain>
    </source>
</reference>
<dbReference type="EMBL" id="KN881676">
    <property type="protein sequence ID" value="KIY50370.1"/>
    <property type="molecule type" value="Genomic_DNA"/>
</dbReference>
<dbReference type="SUPFAM" id="SSF118310">
    <property type="entry name" value="AN1-like Zinc finger"/>
    <property type="match status" value="2"/>
</dbReference>
<dbReference type="PROSITE" id="PS51039">
    <property type="entry name" value="ZF_AN1"/>
    <property type="match status" value="2"/>
</dbReference>
<dbReference type="InterPro" id="IPR035896">
    <property type="entry name" value="AN1-like_Znf"/>
</dbReference>
<feature type="compositionally biased region" description="Low complexity" evidence="6">
    <location>
        <begin position="209"/>
        <end position="223"/>
    </location>
</feature>
<dbReference type="InterPro" id="IPR000058">
    <property type="entry name" value="Znf_AN1"/>
</dbReference>
<evidence type="ECO:0000259" key="7">
    <source>
        <dbReference type="PROSITE" id="PS51039"/>
    </source>
</evidence>
<keyword evidence="9" id="KW-1185">Reference proteome</keyword>
<dbReference type="GO" id="GO:0005737">
    <property type="term" value="C:cytoplasm"/>
    <property type="evidence" value="ECO:0007669"/>
    <property type="project" value="TreeGrafter"/>
</dbReference>
<dbReference type="Gene3D" id="4.10.1110.10">
    <property type="entry name" value="AN1-like Zinc finger"/>
    <property type="match status" value="2"/>
</dbReference>
<evidence type="ECO:0000256" key="5">
    <source>
        <dbReference type="PROSITE-ProRule" id="PRU00449"/>
    </source>
</evidence>
<evidence type="ECO:0000256" key="2">
    <source>
        <dbReference type="ARBA" id="ARBA00022737"/>
    </source>
</evidence>
<evidence type="ECO:0000256" key="3">
    <source>
        <dbReference type="ARBA" id="ARBA00022771"/>
    </source>
</evidence>
<keyword evidence="2" id="KW-0677">Repeat</keyword>
<feature type="domain" description="AN1-type" evidence="7">
    <location>
        <begin position="16"/>
        <end position="64"/>
    </location>
</feature>
<feature type="domain" description="AN1-type" evidence="7">
    <location>
        <begin position="107"/>
        <end position="155"/>
    </location>
</feature>
<dbReference type="OrthoDB" id="431929at2759"/>
<feature type="region of interest" description="Disordered" evidence="6">
    <location>
        <begin position="199"/>
        <end position="250"/>
    </location>
</feature>
<dbReference type="Pfam" id="PF25403">
    <property type="entry name" value="zf-C2H2_ZFAND2"/>
    <property type="match status" value="1"/>
</dbReference>
<organism evidence="8 9">
    <name type="scientific">Fistulina hepatica ATCC 64428</name>
    <dbReference type="NCBI Taxonomy" id="1128425"/>
    <lineage>
        <taxon>Eukaryota</taxon>
        <taxon>Fungi</taxon>
        <taxon>Dikarya</taxon>
        <taxon>Basidiomycota</taxon>
        <taxon>Agaricomycotina</taxon>
        <taxon>Agaricomycetes</taxon>
        <taxon>Agaricomycetidae</taxon>
        <taxon>Agaricales</taxon>
        <taxon>Fistulinaceae</taxon>
        <taxon>Fistulina</taxon>
    </lineage>
</organism>
<keyword evidence="4" id="KW-0862">Zinc</keyword>
<evidence type="ECO:0000256" key="4">
    <source>
        <dbReference type="ARBA" id="ARBA00022833"/>
    </source>
</evidence>
<name>A0A0D7AJ71_9AGAR</name>
<evidence type="ECO:0000256" key="1">
    <source>
        <dbReference type="ARBA" id="ARBA00022723"/>
    </source>
</evidence>
<feature type="compositionally biased region" description="Basic and acidic residues" evidence="6">
    <location>
        <begin position="229"/>
        <end position="249"/>
    </location>
</feature>
<dbReference type="PANTHER" id="PTHR14677:SF40">
    <property type="entry name" value="CDC48-ASSOCIATED UBIQUITIN-LIKE_ZINC FINGER PROTEIN 1"/>
    <property type="match status" value="1"/>
</dbReference>
<dbReference type="AlphaFoldDB" id="A0A0D7AJ71"/>
<sequence length="280" mass="30698">MESSTSSLPQRDEQLLDIGKQCHHPSCLLVDFLPFKCQYCSEAFCQDHYLARDHACPKYDESKHNRIAPSCPLCNTPVAVKIGQDPNVRMEEHFARECSVMTGKEAKKFAPTCESAKCGKVLYAPIRCDKCRKQFCPRHRFAADHHCTKTSLPSNRTAGVGFTNVSAKASTMAASASAAATHLKNDVLGSKKISAFKSGNKPVAKAAQPSVPTSSPSKKPSIPAVFSTTERRARSERESRRRALQERAKKGLLSEQEKLILAAEEAEAASKKQGEDCVVM</sequence>
<keyword evidence="3 5" id="KW-0863">Zinc-finger</keyword>
<dbReference type="GO" id="GO:0008270">
    <property type="term" value="F:zinc ion binding"/>
    <property type="evidence" value="ECO:0007669"/>
    <property type="project" value="UniProtKB-KW"/>
</dbReference>
<accession>A0A0D7AJ71</accession>
<evidence type="ECO:0000313" key="8">
    <source>
        <dbReference type="EMBL" id="KIY50370.1"/>
    </source>
</evidence>
<protein>
    <recommendedName>
        <fullName evidence="7">AN1-type domain-containing protein</fullName>
    </recommendedName>
</protein>
<keyword evidence="1" id="KW-0479">Metal-binding</keyword>
<dbReference type="SMART" id="SM00154">
    <property type="entry name" value="ZnF_AN1"/>
    <property type="match status" value="2"/>
</dbReference>
<evidence type="ECO:0000313" key="9">
    <source>
        <dbReference type="Proteomes" id="UP000054144"/>
    </source>
</evidence>
<dbReference type="InterPro" id="IPR057357">
    <property type="entry name" value="Znf-C2H2_ZFAND2A/B"/>
</dbReference>
<dbReference type="Proteomes" id="UP000054144">
    <property type="component" value="Unassembled WGS sequence"/>
</dbReference>
<dbReference type="PANTHER" id="PTHR14677">
    <property type="entry name" value="ARSENITE INDUCUBLE RNA ASSOCIATED PROTEIN AIP-1-RELATED"/>
    <property type="match status" value="1"/>
</dbReference>
<evidence type="ECO:0000256" key="6">
    <source>
        <dbReference type="SAM" id="MobiDB-lite"/>
    </source>
</evidence>
<proteinExistence type="predicted"/>
<gene>
    <name evidence="8" type="ORF">FISHEDRAFT_39820</name>
</gene>
<dbReference type="Pfam" id="PF01428">
    <property type="entry name" value="zf-AN1"/>
    <property type="match status" value="2"/>
</dbReference>